<dbReference type="EMBL" id="FWFX01000019">
    <property type="protein sequence ID" value="SLN72069.1"/>
    <property type="molecule type" value="Genomic_DNA"/>
</dbReference>
<dbReference type="AlphaFoldDB" id="A0A1X7A6Z1"/>
<keyword evidence="2" id="KW-1185">Reference proteome</keyword>
<evidence type="ECO:0000313" key="1">
    <source>
        <dbReference type="EMBL" id="SLN72069.1"/>
    </source>
</evidence>
<proteinExistence type="predicted"/>
<evidence type="ECO:0000313" key="2">
    <source>
        <dbReference type="Proteomes" id="UP000193061"/>
    </source>
</evidence>
<gene>
    <name evidence="1" type="ORF">ROA7450_03979</name>
</gene>
<accession>A0A1X7A6Z1</accession>
<dbReference type="Proteomes" id="UP000193061">
    <property type="component" value="Unassembled WGS sequence"/>
</dbReference>
<organism evidence="1 2">
    <name type="scientific">Roseovarius albus</name>
    <dbReference type="NCBI Taxonomy" id="1247867"/>
    <lineage>
        <taxon>Bacteria</taxon>
        <taxon>Pseudomonadati</taxon>
        <taxon>Pseudomonadota</taxon>
        <taxon>Alphaproteobacteria</taxon>
        <taxon>Rhodobacterales</taxon>
        <taxon>Roseobacteraceae</taxon>
        <taxon>Roseovarius</taxon>
    </lineage>
</organism>
<protein>
    <submittedName>
        <fullName evidence="1">Uncharacterized protein</fullName>
    </submittedName>
</protein>
<reference evidence="1 2" key="1">
    <citation type="submission" date="2017-03" db="EMBL/GenBank/DDBJ databases">
        <authorList>
            <person name="Afonso C.L."/>
            <person name="Miller P.J."/>
            <person name="Scott M.A."/>
            <person name="Spackman E."/>
            <person name="Goraichik I."/>
            <person name="Dimitrov K.M."/>
            <person name="Suarez D.L."/>
            <person name="Swayne D.E."/>
        </authorList>
    </citation>
    <scope>NUCLEOTIDE SEQUENCE [LARGE SCALE GENOMIC DNA]</scope>
    <source>
        <strain evidence="1 2">CECT 7450</strain>
    </source>
</reference>
<sequence>MLIAHLQCQLRPLSRPLAQKNAARFINGRFSRRGAAYSCQVVGMAAELCKGRYLRKAVVGAWHSMSNVRAYGSN</sequence>
<name>A0A1X7A6Z1_9RHOB</name>